<keyword evidence="3" id="KW-1185">Reference proteome</keyword>
<organism evidence="2 3">
    <name type="scientific">Chryseobacterium caseinilyticum</name>
    <dbReference type="NCBI Taxonomy" id="2771428"/>
    <lineage>
        <taxon>Bacteria</taxon>
        <taxon>Pseudomonadati</taxon>
        <taxon>Bacteroidota</taxon>
        <taxon>Flavobacteriia</taxon>
        <taxon>Flavobacteriales</taxon>
        <taxon>Weeksellaceae</taxon>
        <taxon>Chryseobacterium group</taxon>
        <taxon>Chryseobacterium</taxon>
    </lineage>
</organism>
<sequence>MLQFDSIKRDHILKAIKRYNSIKFIEDDEGMYDVVHENNFYPLRAIALEAIRNEYHDVDFLYDIIDVIELFERLEFIVERRNDIWKLSCNVPYTNKNSYDLLKKKKIVYGFKKDGQYKKNDLILIIEGFVVRAIGKIKSDQLINAANGDSQIRDLMLDHALLTRDFYMMEVEFYELNTSQRFNYEVAQQIIKIQSFPIQIRTENVWNNRNVVIEEIHFRIAPRGFDKLTYSTKYPVITFHKNNWDDYGYSTTFSFDLYYSPNFKIDIGTIKIGNDIDKSIDLPVNFEMLEGNYFSLGADIDYYEKLTEIFPVIFRDILKALNDVANDRSILNKYYELEIFQKSFLRSSESEYILENLSKILTDRIRDISYDFTFKCRVGNAFNDHEVKFIIEDSKSTSSRFYCIVGKNATGKTKYLSYLANKLADNNEVGEFIPNRPNFVKVIAASFSYFDKFKLPEKQDTNYEFIGIKDDNGTINQDFNSSKIWQSYKQIAKDPIKSELWYKCIKSSLETDYLDFSLSDLKNVSQRKKFIAQTESIFSSGQNIIFQFVTRLIECIENNSILIFDEPETHLHPNITGRLIRTINFILDEYKSFCILATHSPIVVQEMQSKYIRIFDRIENSPLIYAPVIECFGENLSEISNTIFKVDEEKELYKTQLDQFIEQNKSFDEINDLFQHGLSLNARIYLLSKMGSNL</sequence>
<dbReference type="Pfam" id="PF13304">
    <property type="entry name" value="AAA_21"/>
    <property type="match status" value="1"/>
</dbReference>
<feature type="domain" description="ATPase AAA-type core" evidence="1">
    <location>
        <begin position="538"/>
        <end position="604"/>
    </location>
</feature>
<dbReference type="EMBL" id="JACYFS010000001">
    <property type="protein sequence ID" value="MBD8082352.1"/>
    <property type="molecule type" value="Genomic_DNA"/>
</dbReference>
<dbReference type="SUPFAM" id="SSF52540">
    <property type="entry name" value="P-loop containing nucleoside triphosphate hydrolases"/>
    <property type="match status" value="1"/>
</dbReference>
<name>A0ABR8ZAM7_9FLAO</name>
<reference evidence="2 3" key="1">
    <citation type="submission" date="2020-09" db="EMBL/GenBank/DDBJ databases">
        <title>Genome seq and assembly of Chryseobacterium sp.</title>
        <authorList>
            <person name="Chhetri G."/>
        </authorList>
    </citation>
    <scope>NUCLEOTIDE SEQUENCE [LARGE SCALE GENOMIC DNA]</scope>
    <source>
        <strain evidence="2 3">GCR10</strain>
    </source>
</reference>
<evidence type="ECO:0000313" key="3">
    <source>
        <dbReference type="Proteomes" id="UP000637299"/>
    </source>
</evidence>
<evidence type="ECO:0000259" key="1">
    <source>
        <dbReference type="Pfam" id="PF13304"/>
    </source>
</evidence>
<dbReference type="InterPro" id="IPR027417">
    <property type="entry name" value="P-loop_NTPase"/>
</dbReference>
<dbReference type="InterPro" id="IPR003959">
    <property type="entry name" value="ATPase_AAA_core"/>
</dbReference>
<dbReference type="GO" id="GO:0005524">
    <property type="term" value="F:ATP binding"/>
    <property type="evidence" value="ECO:0007669"/>
    <property type="project" value="UniProtKB-KW"/>
</dbReference>
<dbReference type="Gene3D" id="3.40.50.300">
    <property type="entry name" value="P-loop containing nucleotide triphosphate hydrolases"/>
    <property type="match status" value="1"/>
</dbReference>
<dbReference type="RefSeq" id="WP_191736122.1">
    <property type="nucleotide sequence ID" value="NZ_JACYFS010000001.1"/>
</dbReference>
<proteinExistence type="predicted"/>
<evidence type="ECO:0000313" key="2">
    <source>
        <dbReference type="EMBL" id="MBD8082352.1"/>
    </source>
</evidence>
<keyword evidence="2" id="KW-0067">ATP-binding</keyword>
<comment type="caution">
    <text evidence="2">The sequence shown here is derived from an EMBL/GenBank/DDBJ whole genome shotgun (WGS) entry which is preliminary data.</text>
</comment>
<gene>
    <name evidence="2" type="ORF">IC610_07930</name>
</gene>
<accession>A0ABR8ZAM7</accession>
<protein>
    <submittedName>
        <fullName evidence="2">ATP-binding protein</fullName>
    </submittedName>
</protein>
<dbReference type="CDD" id="cd00267">
    <property type="entry name" value="ABC_ATPase"/>
    <property type="match status" value="1"/>
</dbReference>
<dbReference type="Proteomes" id="UP000637299">
    <property type="component" value="Unassembled WGS sequence"/>
</dbReference>
<keyword evidence="2" id="KW-0547">Nucleotide-binding</keyword>